<dbReference type="STRING" id="40998.A0A2P7Z5Z7"/>
<dbReference type="Proteomes" id="UP000243723">
    <property type="component" value="Unassembled WGS sequence"/>
</dbReference>
<dbReference type="AlphaFoldDB" id="A0A2P7Z5Z7"/>
<organism evidence="4 5">
    <name type="scientific">Elsinoe australis</name>
    <dbReference type="NCBI Taxonomy" id="40998"/>
    <lineage>
        <taxon>Eukaryota</taxon>
        <taxon>Fungi</taxon>
        <taxon>Dikarya</taxon>
        <taxon>Ascomycota</taxon>
        <taxon>Pezizomycotina</taxon>
        <taxon>Dothideomycetes</taxon>
        <taxon>Dothideomycetidae</taxon>
        <taxon>Myriangiales</taxon>
        <taxon>Elsinoaceae</taxon>
        <taxon>Elsinoe</taxon>
    </lineage>
</organism>
<reference evidence="4 5" key="1">
    <citation type="submission" date="2017-05" db="EMBL/GenBank/DDBJ databases">
        <title>Draft genome sequence of Elsinoe australis.</title>
        <authorList>
            <person name="Cheng Q."/>
        </authorList>
    </citation>
    <scope>NUCLEOTIDE SEQUENCE [LARGE SCALE GENOMIC DNA]</scope>
    <source>
        <strain evidence="4 5">NL1</strain>
    </source>
</reference>
<dbReference type="Pfam" id="PF25871">
    <property type="entry name" value="HTH_76"/>
    <property type="match status" value="1"/>
</dbReference>
<feature type="region of interest" description="Disordered" evidence="1">
    <location>
        <begin position="135"/>
        <end position="182"/>
    </location>
</feature>
<dbReference type="PANTHER" id="PTHR36855">
    <property type="entry name" value="CHROMOSOME 10, WHOLE GENOME SHOTGUN SEQUENCE"/>
    <property type="match status" value="1"/>
</dbReference>
<accession>A0A2P7Z5Z7</accession>
<dbReference type="EMBL" id="NHZQ01000305">
    <property type="protein sequence ID" value="PSK43623.1"/>
    <property type="molecule type" value="Genomic_DNA"/>
</dbReference>
<evidence type="ECO:0000313" key="4">
    <source>
        <dbReference type="EMBL" id="PSK43623.1"/>
    </source>
</evidence>
<dbReference type="InterPro" id="IPR058841">
    <property type="entry name" value="HTH_76"/>
</dbReference>
<feature type="region of interest" description="Disordered" evidence="1">
    <location>
        <begin position="73"/>
        <end position="113"/>
    </location>
</feature>
<dbReference type="PANTHER" id="PTHR36855:SF1">
    <property type="entry name" value="PEROXISOME MEMBRANE ANCHOR PROTEIN PEX14P N-TERMINAL DOMAIN-CONTAINING PROTEIN"/>
    <property type="match status" value="1"/>
</dbReference>
<evidence type="ECO:0000313" key="5">
    <source>
        <dbReference type="Proteomes" id="UP000243723"/>
    </source>
</evidence>
<sequence length="182" mass="19387">MATESIGNESLYEQVDSYDWDSDQEFQGGLNAILGSANSPEQIARLTLRARCFYYSRKFGTKVDFDGYQAWKSSPASTSNGTGQAVSIPQTESTQSDIPAPEPVPSSGGAYGNAPTPASFAEICQLIAEGKPIPGIKEIPETVLEGQATASTAPRRKKPWERDAPPAEPSNSEVLSQPTTSG</sequence>
<dbReference type="InterPro" id="IPR040554">
    <property type="entry name" value="KPWE_PEX14_dom"/>
</dbReference>
<feature type="compositionally biased region" description="Polar residues" evidence="1">
    <location>
        <begin position="169"/>
        <end position="182"/>
    </location>
</feature>
<gene>
    <name evidence="4" type="ORF">B9Z65_7137</name>
</gene>
<feature type="domain" description="PEX14-like helix-turn-helix" evidence="3">
    <location>
        <begin position="9"/>
        <end position="74"/>
    </location>
</feature>
<feature type="compositionally biased region" description="Polar residues" evidence="1">
    <location>
        <begin position="73"/>
        <end position="97"/>
    </location>
</feature>
<evidence type="ECO:0000259" key="3">
    <source>
        <dbReference type="Pfam" id="PF25871"/>
    </source>
</evidence>
<name>A0A2P7Z5Z7_9PEZI</name>
<evidence type="ECO:0000259" key="2">
    <source>
        <dbReference type="Pfam" id="PF17733"/>
    </source>
</evidence>
<keyword evidence="5" id="KW-1185">Reference proteome</keyword>
<protein>
    <submittedName>
        <fullName evidence="4">Uncharacterized protein</fullName>
    </submittedName>
</protein>
<comment type="caution">
    <text evidence="4">The sequence shown here is derived from an EMBL/GenBank/DDBJ whole genome shotgun (WGS) entry which is preliminary data.</text>
</comment>
<feature type="domain" description="Peroxisomal membrane protein PEX14-like KPWE" evidence="2">
    <location>
        <begin position="115"/>
        <end position="162"/>
    </location>
</feature>
<proteinExistence type="predicted"/>
<evidence type="ECO:0000256" key="1">
    <source>
        <dbReference type="SAM" id="MobiDB-lite"/>
    </source>
</evidence>
<dbReference type="OrthoDB" id="9936937at2759"/>
<dbReference type="Pfam" id="PF17733">
    <property type="entry name" value="KPWE_dom"/>
    <property type="match status" value="1"/>
</dbReference>